<dbReference type="RefSeq" id="WP_262430112.1">
    <property type="nucleotide sequence ID" value="NZ_JACRTG010000025.1"/>
</dbReference>
<feature type="domain" description="Alanine racemase N-terminal" evidence="5">
    <location>
        <begin position="6"/>
        <end position="225"/>
    </location>
</feature>
<dbReference type="GO" id="GO:0030170">
    <property type="term" value="F:pyridoxal phosphate binding"/>
    <property type="evidence" value="ECO:0007669"/>
    <property type="project" value="UniProtKB-UniRule"/>
</dbReference>
<accession>A0A926ETL9</accession>
<evidence type="ECO:0000313" key="7">
    <source>
        <dbReference type="Proteomes" id="UP000601171"/>
    </source>
</evidence>
<dbReference type="NCBIfam" id="TIGR00044">
    <property type="entry name" value="YggS family pyridoxal phosphate-dependent enzyme"/>
    <property type="match status" value="1"/>
</dbReference>
<dbReference type="CDD" id="cd00635">
    <property type="entry name" value="PLPDE_III_YBL036c_like"/>
    <property type="match status" value="1"/>
</dbReference>
<sequence length="228" mass="26176">MYIKENLSEINENIYKSLQRVGRKDNVELIAVTKTVDIDRIEEAISLGITDIGENRVQELEKKIDALGNRVNYHLIGSLQTNKVRFIIDEVKLIHSLDRVSLAKELEKRAKMNNILVNALIQVNVAEEETKSGLRVDEVISFIEEIQKYENIRIKGLMTIAPFTDDEAILRNVFRTMNSLKENIISRDYENVSMDYLSMGMTNDYEIAIEEGSNMIRVGTGIFGKRNY</sequence>
<evidence type="ECO:0000256" key="4">
    <source>
        <dbReference type="RuleBase" id="RU004514"/>
    </source>
</evidence>
<dbReference type="Proteomes" id="UP000601171">
    <property type="component" value="Unassembled WGS sequence"/>
</dbReference>
<protein>
    <recommendedName>
        <fullName evidence="2">Pyridoxal phosphate homeostasis protein</fullName>
        <shortName evidence="2">PLP homeostasis protein</shortName>
    </recommendedName>
</protein>
<dbReference type="PANTHER" id="PTHR10146">
    <property type="entry name" value="PROLINE SYNTHETASE CO-TRANSCRIBED BACTERIAL HOMOLOG PROTEIN"/>
    <property type="match status" value="1"/>
</dbReference>
<reference evidence="6" key="1">
    <citation type="submission" date="2020-08" db="EMBL/GenBank/DDBJ databases">
        <title>Genome public.</title>
        <authorList>
            <person name="Liu C."/>
            <person name="Sun Q."/>
        </authorList>
    </citation>
    <scope>NUCLEOTIDE SEQUENCE</scope>
    <source>
        <strain evidence="6">BX21</strain>
    </source>
</reference>
<evidence type="ECO:0000256" key="3">
    <source>
        <dbReference type="PIRSR" id="PIRSR004848-1"/>
    </source>
</evidence>
<dbReference type="InterPro" id="IPR011078">
    <property type="entry name" value="PyrdxlP_homeostasis"/>
</dbReference>
<evidence type="ECO:0000259" key="5">
    <source>
        <dbReference type="Pfam" id="PF01168"/>
    </source>
</evidence>
<organism evidence="6 7">
    <name type="scientific">Paratissierella segnis</name>
    <dbReference type="NCBI Taxonomy" id="2763679"/>
    <lineage>
        <taxon>Bacteria</taxon>
        <taxon>Bacillati</taxon>
        <taxon>Bacillota</taxon>
        <taxon>Tissierellia</taxon>
        <taxon>Tissierellales</taxon>
        <taxon>Tissierellaceae</taxon>
        <taxon>Paratissierella</taxon>
    </lineage>
</organism>
<keyword evidence="7" id="KW-1185">Reference proteome</keyword>
<gene>
    <name evidence="6" type="ORF">H8707_10495</name>
</gene>
<dbReference type="FunFam" id="3.20.20.10:FF:000018">
    <property type="entry name" value="Pyridoxal phosphate homeostasis protein"/>
    <property type="match status" value="1"/>
</dbReference>
<dbReference type="PIRSF" id="PIRSF004848">
    <property type="entry name" value="YBL036c_PLPDEIII"/>
    <property type="match status" value="1"/>
</dbReference>
<evidence type="ECO:0000313" key="6">
    <source>
        <dbReference type="EMBL" id="MBC8588656.1"/>
    </source>
</evidence>
<dbReference type="Pfam" id="PF01168">
    <property type="entry name" value="Ala_racemase_N"/>
    <property type="match status" value="1"/>
</dbReference>
<proteinExistence type="inferred from homology"/>
<evidence type="ECO:0000256" key="2">
    <source>
        <dbReference type="HAMAP-Rule" id="MF_02087"/>
    </source>
</evidence>
<dbReference type="SUPFAM" id="SSF51419">
    <property type="entry name" value="PLP-binding barrel"/>
    <property type="match status" value="1"/>
</dbReference>
<keyword evidence="1 2" id="KW-0663">Pyridoxal phosphate</keyword>
<dbReference type="HAMAP" id="MF_02087">
    <property type="entry name" value="PLP_homeostasis"/>
    <property type="match status" value="1"/>
</dbReference>
<comment type="caution">
    <text evidence="6">The sequence shown here is derived from an EMBL/GenBank/DDBJ whole genome shotgun (WGS) entry which is preliminary data.</text>
</comment>
<evidence type="ECO:0000256" key="1">
    <source>
        <dbReference type="ARBA" id="ARBA00022898"/>
    </source>
</evidence>
<name>A0A926ETL9_9FIRM</name>
<comment type="function">
    <text evidence="2">Pyridoxal 5'-phosphate (PLP)-binding protein, which is involved in PLP homeostasis.</text>
</comment>
<comment type="cofactor">
    <cofactor evidence="3">
        <name>pyridoxal 5'-phosphate</name>
        <dbReference type="ChEBI" id="CHEBI:597326"/>
    </cofactor>
</comment>
<comment type="similarity">
    <text evidence="2 4">Belongs to the pyridoxal phosphate-binding protein YggS/PROSC family.</text>
</comment>
<feature type="modified residue" description="N6-(pyridoxal phosphate)lysine" evidence="2 3">
    <location>
        <position position="34"/>
    </location>
</feature>
<dbReference type="InterPro" id="IPR029066">
    <property type="entry name" value="PLP-binding_barrel"/>
</dbReference>
<dbReference type="AlphaFoldDB" id="A0A926ETL9"/>
<dbReference type="Gene3D" id="3.20.20.10">
    <property type="entry name" value="Alanine racemase"/>
    <property type="match status" value="1"/>
</dbReference>
<dbReference type="EMBL" id="JACRTG010000025">
    <property type="protein sequence ID" value="MBC8588656.1"/>
    <property type="molecule type" value="Genomic_DNA"/>
</dbReference>
<dbReference type="PANTHER" id="PTHR10146:SF14">
    <property type="entry name" value="PYRIDOXAL PHOSPHATE HOMEOSTASIS PROTEIN"/>
    <property type="match status" value="1"/>
</dbReference>
<dbReference type="InterPro" id="IPR001608">
    <property type="entry name" value="Ala_racemase_N"/>
</dbReference>